<name>A0A6A6X872_9PLEO</name>
<sequence>MADTDLSPASTGWSKEALFSLLAIFVMALCSSISLACKYCIVNRYQWDTRRCCWVKRKAIELDLNLSPISRPSTSSNPNPSSSADTWPWGDMRAVRQHQQETYTSLVRLRRGPRR</sequence>
<feature type="compositionally biased region" description="Low complexity" evidence="1">
    <location>
        <begin position="67"/>
        <end position="83"/>
    </location>
</feature>
<keyword evidence="2" id="KW-0812">Transmembrane</keyword>
<proteinExistence type="predicted"/>
<dbReference type="Proteomes" id="UP000799757">
    <property type="component" value="Unassembled WGS sequence"/>
</dbReference>
<accession>A0A6A6X872</accession>
<reference evidence="3" key="1">
    <citation type="journal article" date="2020" name="Stud. Mycol.">
        <title>101 Dothideomycetes genomes: a test case for predicting lifestyles and emergence of pathogens.</title>
        <authorList>
            <person name="Haridas S."/>
            <person name="Albert R."/>
            <person name="Binder M."/>
            <person name="Bloem J."/>
            <person name="Labutti K."/>
            <person name="Salamov A."/>
            <person name="Andreopoulos B."/>
            <person name="Baker S."/>
            <person name="Barry K."/>
            <person name="Bills G."/>
            <person name="Bluhm B."/>
            <person name="Cannon C."/>
            <person name="Castanera R."/>
            <person name="Culley D."/>
            <person name="Daum C."/>
            <person name="Ezra D."/>
            <person name="Gonzalez J."/>
            <person name="Henrissat B."/>
            <person name="Kuo A."/>
            <person name="Liang C."/>
            <person name="Lipzen A."/>
            <person name="Lutzoni F."/>
            <person name="Magnuson J."/>
            <person name="Mondo S."/>
            <person name="Nolan M."/>
            <person name="Ohm R."/>
            <person name="Pangilinan J."/>
            <person name="Park H.-J."/>
            <person name="Ramirez L."/>
            <person name="Alfaro M."/>
            <person name="Sun H."/>
            <person name="Tritt A."/>
            <person name="Yoshinaga Y."/>
            <person name="Zwiers L.-H."/>
            <person name="Turgeon B."/>
            <person name="Goodwin S."/>
            <person name="Spatafora J."/>
            <person name="Crous P."/>
            <person name="Grigoriev I."/>
        </authorList>
    </citation>
    <scope>NUCLEOTIDE SEQUENCE</scope>
    <source>
        <strain evidence="3">CBS 109.77</strain>
    </source>
</reference>
<dbReference type="AlphaFoldDB" id="A0A6A6X872"/>
<dbReference type="OrthoDB" id="3794897at2759"/>
<keyword evidence="4" id="KW-1185">Reference proteome</keyword>
<organism evidence="3 4">
    <name type="scientific">Melanomma pulvis-pyrius CBS 109.77</name>
    <dbReference type="NCBI Taxonomy" id="1314802"/>
    <lineage>
        <taxon>Eukaryota</taxon>
        <taxon>Fungi</taxon>
        <taxon>Dikarya</taxon>
        <taxon>Ascomycota</taxon>
        <taxon>Pezizomycotina</taxon>
        <taxon>Dothideomycetes</taxon>
        <taxon>Pleosporomycetidae</taxon>
        <taxon>Pleosporales</taxon>
        <taxon>Melanommataceae</taxon>
        <taxon>Melanomma</taxon>
    </lineage>
</organism>
<gene>
    <name evidence="3" type="ORF">K505DRAFT_338868</name>
</gene>
<evidence type="ECO:0000313" key="4">
    <source>
        <dbReference type="Proteomes" id="UP000799757"/>
    </source>
</evidence>
<keyword evidence="2" id="KW-1133">Transmembrane helix</keyword>
<feature type="transmembrane region" description="Helical" evidence="2">
    <location>
        <begin position="17"/>
        <end position="41"/>
    </location>
</feature>
<feature type="region of interest" description="Disordered" evidence="1">
    <location>
        <begin position="67"/>
        <end position="88"/>
    </location>
</feature>
<keyword evidence="2" id="KW-0472">Membrane</keyword>
<evidence type="ECO:0000256" key="2">
    <source>
        <dbReference type="SAM" id="Phobius"/>
    </source>
</evidence>
<protein>
    <submittedName>
        <fullName evidence="3">Uncharacterized protein</fullName>
    </submittedName>
</protein>
<dbReference type="EMBL" id="MU001980">
    <property type="protein sequence ID" value="KAF2792205.1"/>
    <property type="molecule type" value="Genomic_DNA"/>
</dbReference>
<evidence type="ECO:0000256" key="1">
    <source>
        <dbReference type="SAM" id="MobiDB-lite"/>
    </source>
</evidence>
<evidence type="ECO:0000313" key="3">
    <source>
        <dbReference type="EMBL" id="KAF2792205.1"/>
    </source>
</evidence>